<dbReference type="AlphaFoldDB" id="A0A1V9YLN6"/>
<gene>
    <name evidence="1" type="ORF">ACHHYP_10350</name>
</gene>
<sequence>MLQAMAVEDEANGNAIAEFREIVQSIISDGTFAVGGRLPATFPWPRLEVEGVGRLAFPLCAEQAATLKAVCTPSPFGRGHATIVDPAVRRSVEADADRVRLSAEWATAVTALAQTACESLGLSFAVDAHLYKMLYYETGDFFLEHQDTEKEPGMFEHFGGHLDVRHLGERKRFGLDGPESADALHYAAFFADVHHEVQPVTAGRRLILAYNLVRRGGSGGVAIPSNVVLVQRARAAADRWQAPAKLLVELDHEYTATSARFAMLKGRDRALVRTLQETQLLDLHLVTLVKSRSRYDYDDEDDDDEDDGHEDETAEMEDILAESTTVDGWVNERDEAVTMDVKVDVRMELLRGAADIFADMEPTNRSYEGFMGNYGPTLEFTYRRTLLVVWPRTRSLEIAGVSPALALAQTQKDAGDMAAATATLARIAAFAKPPTLPQLALAVECAAAVSAVDVALAFLRVWASRASVPPPPPSFPFHRSLLTPTPSASATLVPAIAAAVRTFGWTTAVRDTVVTSVVQPLGVAGVIELAAAAQDAPPALLAAVDWRSAVLPLSALVAAIDLAAAGFVVALELLHLVAAANLSYADLAVLVEHSWQTPTSATPALAVALAQRPPDARRTASVAVRLLATPAAAPVLVQTLVANCRSPHDTVVPDVLAVARAVASSEAYQALARFRLSLLPGDAAAPPPFSWCQPTVELLSHPQVQAFLRGPTERMTECGFNGIAHARNFAAKYFDGRVNAITGASANATPLGTGKNARCDIVKTQAYHDAATAAWHRHKREAEALRQLLMATAAPPSATVVVDLSLDD</sequence>
<dbReference type="STRING" id="1202772.A0A1V9YLN6"/>
<comment type="caution">
    <text evidence="1">The sequence shown here is derived from an EMBL/GenBank/DDBJ whole genome shotgun (WGS) entry which is preliminary data.</text>
</comment>
<proteinExistence type="predicted"/>
<reference evidence="1 2" key="1">
    <citation type="journal article" date="2014" name="Genome Biol. Evol.">
        <title>The secreted proteins of Achlya hypogyna and Thraustotheca clavata identify the ancestral oomycete secretome and reveal gene acquisitions by horizontal gene transfer.</title>
        <authorList>
            <person name="Misner I."/>
            <person name="Blouin N."/>
            <person name="Leonard G."/>
            <person name="Richards T.A."/>
            <person name="Lane C.E."/>
        </authorList>
    </citation>
    <scope>NUCLEOTIDE SEQUENCE [LARGE SCALE GENOMIC DNA]</scope>
    <source>
        <strain evidence="1 2">ATCC 48635</strain>
    </source>
</reference>
<dbReference type="PANTHER" id="PTHR33099">
    <property type="entry name" value="FE2OG DIOXYGENASE DOMAIN-CONTAINING PROTEIN"/>
    <property type="match status" value="1"/>
</dbReference>
<dbReference type="OrthoDB" id="116233at2759"/>
<dbReference type="PANTHER" id="PTHR33099:SF7">
    <property type="entry name" value="MYND-TYPE DOMAIN-CONTAINING PROTEIN"/>
    <property type="match status" value="1"/>
</dbReference>
<evidence type="ECO:0000313" key="2">
    <source>
        <dbReference type="Proteomes" id="UP000243579"/>
    </source>
</evidence>
<name>A0A1V9YLN6_ACHHY</name>
<keyword evidence="2" id="KW-1185">Reference proteome</keyword>
<protein>
    <recommendedName>
        <fullName evidence="3">Prolyl 4-hydroxylase alpha subunit Fe(2+) 2OG dioxygenase domain-containing protein</fullName>
    </recommendedName>
</protein>
<accession>A0A1V9YLN6</accession>
<evidence type="ECO:0000313" key="1">
    <source>
        <dbReference type="EMBL" id="OQR86622.1"/>
    </source>
</evidence>
<dbReference type="Proteomes" id="UP000243579">
    <property type="component" value="Unassembled WGS sequence"/>
</dbReference>
<organism evidence="1 2">
    <name type="scientific">Achlya hypogyna</name>
    <name type="common">Oomycete</name>
    <name type="synonym">Protoachlya hypogyna</name>
    <dbReference type="NCBI Taxonomy" id="1202772"/>
    <lineage>
        <taxon>Eukaryota</taxon>
        <taxon>Sar</taxon>
        <taxon>Stramenopiles</taxon>
        <taxon>Oomycota</taxon>
        <taxon>Saprolegniomycetes</taxon>
        <taxon>Saprolegniales</taxon>
        <taxon>Achlyaceae</taxon>
        <taxon>Achlya</taxon>
    </lineage>
</organism>
<dbReference type="EMBL" id="JNBR01001492">
    <property type="protein sequence ID" value="OQR86622.1"/>
    <property type="molecule type" value="Genomic_DNA"/>
</dbReference>
<dbReference type="Gene3D" id="2.60.120.620">
    <property type="entry name" value="q2cbj1_9rhob like domain"/>
    <property type="match status" value="1"/>
</dbReference>
<evidence type="ECO:0008006" key="3">
    <source>
        <dbReference type="Google" id="ProtNLM"/>
    </source>
</evidence>